<proteinExistence type="predicted"/>
<name>K9FM82_PEND1</name>
<protein>
    <submittedName>
        <fullName evidence="2">Uncharacterized protein</fullName>
    </submittedName>
</protein>
<organism evidence="2 3">
    <name type="scientific">Penicillium digitatum (strain Pd1 / CECT 20795)</name>
    <name type="common">Green mold</name>
    <dbReference type="NCBI Taxonomy" id="1170230"/>
    <lineage>
        <taxon>Eukaryota</taxon>
        <taxon>Fungi</taxon>
        <taxon>Dikarya</taxon>
        <taxon>Ascomycota</taxon>
        <taxon>Pezizomycotina</taxon>
        <taxon>Eurotiomycetes</taxon>
        <taxon>Eurotiomycetidae</taxon>
        <taxon>Eurotiales</taxon>
        <taxon>Aspergillaceae</taxon>
        <taxon>Penicillium</taxon>
    </lineage>
</organism>
<evidence type="ECO:0000313" key="3">
    <source>
        <dbReference type="Proteomes" id="UP000009886"/>
    </source>
</evidence>
<evidence type="ECO:0000313" key="2">
    <source>
        <dbReference type="EMBL" id="EKV10339.1"/>
    </source>
</evidence>
<dbReference type="VEuPathDB" id="FungiDB:PDIP_60550"/>
<dbReference type="KEGG" id="pdp:PDIP_60550"/>
<gene>
    <name evidence="2" type="ORF">PDIP_60550</name>
</gene>
<dbReference type="HOGENOM" id="CLU_3384965_0_0_1"/>
<accession>K9FM82</accession>
<comment type="caution">
    <text evidence="2">The sequence shown here is derived from an EMBL/GenBank/DDBJ whole genome shotgun (WGS) entry which is preliminary data.</text>
</comment>
<evidence type="ECO:0000256" key="1">
    <source>
        <dbReference type="SAM" id="MobiDB-lite"/>
    </source>
</evidence>
<feature type="compositionally biased region" description="Polar residues" evidence="1">
    <location>
        <begin position="11"/>
        <end position="23"/>
    </location>
</feature>
<dbReference type="Proteomes" id="UP000009886">
    <property type="component" value="Unassembled WGS sequence"/>
</dbReference>
<reference evidence="3" key="1">
    <citation type="journal article" date="2012" name="BMC Genomics">
        <title>Genome sequence of the necrotrophic fungus Penicillium digitatum, the main postharvest pathogen of citrus.</title>
        <authorList>
            <person name="Marcet-Houben M."/>
            <person name="Ballester A.-R."/>
            <person name="de la Fuente B."/>
            <person name="Harries E."/>
            <person name="Marcos J.F."/>
            <person name="Gonzalez-Candelas L."/>
            <person name="Gabaldon T."/>
        </authorList>
    </citation>
    <scope>NUCLEOTIDE SEQUENCE [LARGE SCALE GENOMIC DNA]</scope>
    <source>
        <strain evidence="3">Pd1 / CECT 20795</strain>
    </source>
</reference>
<feature type="region of interest" description="Disordered" evidence="1">
    <location>
        <begin position="1"/>
        <end position="33"/>
    </location>
</feature>
<dbReference type="AlphaFoldDB" id="K9FM82"/>
<sequence length="33" mass="3793">MPHKIQPRSPVPNQTSINLTSNQKQRHETPKSL</sequence>
<dbReference type="EMBL" id="AKCU01000413">
    <property type="protein sequence ID" value="EKV10339.1"/>
    <property type="molecule type" value="Genomic_DNA"/>
</dbReference>